<dbReference type="Proteomes" id="UP001230220">
    <property type="component" value="Unassembled WGS sequence"/>
</dbReference>
<keyword evidence="1" id="KW-0732">Signal</keyword>
<name>A0ABU0E1J9_9FIRM</name>
<evidence type="ECO:0000313" key="2">
    <source>
        <dbReference type="EMBL" id="MDQ0360608.1"/>
    </source>
</evidence>
<feature type="signal peptide" evidence="1">
    <location>
        <begin position="1"/>
        <end position="19"/>
    </location>
</feature>
<dbReference type="PROSITE" id="PS51257">
    <property type="entry name" value="PROKAR_LIPOPROTEIN"/>
    <property type="match status" value="1"/>
</dbReference>
<gene>
    <name evidence="2" type="ORF">J2S15_001353</name>
</gene>
<sequence>MRRKCILGLSLLLTLTLVACGGSSEPTNVSKDDAKIKELKGNETTAVYIGDEMYQLYEPFSQFLENDEWVFQSGDNIYTTQDKLADITLYSETYETIYLEGDAGNLEVIVANKDKGTPVTEAEVISIKLELNEDKKETDKDIFVLANGINQTTTSQEINSISNDLGLNENKNTSLNDGTCEVSFVFATDGEKIANFTVADTKYIEDNNLEEYELHYSGTNKEKILERSDVIEGTVSGQVEITSTSFSSSSSNSTKETLFTATTADGTQFIIGKNQEGFTNFPDLKDGDQVKIYYTNSESVFFDNFSSSMKLVYSSIIYVNDVEYFCFK</sequence>
<dbReference type="RefSeq" id="WP_307406649.1">
    <property type="nucleotide sequence ID" value="NZ_JAUSUR010000002.1"/>
</dbReference>
<accession>A0ABU0E1J9</accession>
<comment type="caution">
    <text evidence="2">The sequence shown here is derived from an EMBL/GenBank/DDBJ whole genome shotgun (WGS) entry which is preliminary data.</text>
</comment>
<proteinExistence type="predicted"/>
<dbReference type="EMBL" id="JAUSUR010000002">
    <property type="protein sequence ID" value="MDQ0360608.1"/>
    <property type="molecule type" value="Genomic_DNA"/>
</dbReference>
<organism evidence="2 3">
    <name type="scientific">Breznakia pachnodae</name>
    <dbReference type="NCBI Taxonomy" id="265178"/>
    <lineage>
        <taxon>Bacteria</taxon>
        <taxon>Bacillati</taxon>
        <taxon>Bacillota</taxon>
        <taxon>Erysipelotrichia</taxon>
        <taxon>Erysipelotrichales</taxon>
        <taxon>Erysipelotrichaceae</taxon>
        <taxon>Breznakia</taxon>
    </lineage>
</organism>
<evidence type="ECO:0000313" key="3">
    <source>
        <dbReference type="Proteomes" id="UP001230220"/>
    </source>
</evidence>
<reference evidence="2 3" key="1">
    <citation type="submission" date="2023-07" db="EMBL/GenBank/DDBJ databases">
        <title>Genomic Encyclopedia of Type Strains, Phase IV (KMG-IV): sequencing the most valuable type-strain genomes for metagenomic binning, comparative biology and taxonomic classification.</title>
        <authorList>
            <person name="Goeker M."/>
        </authorList>
    </citation>
    <scope>NUCLEOTIDE SEQUENCE [LARGE SCALE GENOMIC DNA]</scope>
    <source>
        <strain evidence="2 3">DSM 16784</strain>
    </source>
</reference>
<keyword evidence="3" id="KW-1185">Reference proteome</keyword>
<evidence type="ECO:0000256" key="1">
    <source>
        <dbReference type="SAM" id="SignalP"/>
    </source>
</evidence>
<feature type="chain" id="PRO_5045566396" evidence="1">
    <location>
        <begin position="20"/>
        <end position="328"/>
    </location>
</feature>
<protein>
    <submittedName>
        <fullName evidence="2">Uncharacterized protein</fullName>
    </submittedName>
</protein>